<dbReference type="RefSeq" id="WP_245250870.1">
    <property type="nucleotide sequence ID" value="NZ_JAGGKC010000039.1"/>
</dbReference>
<keyword evidence="2" id="KW-0132">Cell division</keyword>
<comment type="caution">
    <text evidence="5">The sequence shown here is derived from an EMBL/GenBank/DDBJ whole genome shotgun (WGS) entry which is preliminary data.</text>
</comment>
<name>A0ABS4G867_9CLOT</name>
<evidence type="ECO:0000313" key="6">
    <source>
        <dbReference type="Proteomes" id="UP001519271"/>
    </source>
</evidence>
<dbReference type="NCBIfam" id="TIGR00281">
    <property type="entry name" value="SMC-Scp complex subunit ScpB"/>
    <property type="match status" value="1"/>
</dbReference>
<evidence type="ECO:0000256" key="3">
    <source>
        <dbReference type="ARBA" id="ARBA00022829"/>
    </source>
</evidence>
<protein>
    <submittedName>
        <fullName evidence="5">Segregation and condensation protein B</fullName>
    </submittedName>
</protein>
<organism evidence="5 6">
    <name type="scientific">Youngiibacter multivorans</name>
    <dbReference type="NCBI Taxonomy" id="937251"/>
    <lineage>
        <taxon>Bacteria</taxon>
        <taxon>Bacillati</taxon>
        <taxon>Bacillota</taxon>
        <taxon>Clostridia</taxon>
        <taxon>Eubacteriales</taxon>
        <taxon>Clostridiaceae</taxon>
        <taxon>Youngiibacter</taxon>
    </lineage>
</organism>
<dbReference type="SUPFAM" id="SSF46785">
    <property type="entry name" value="Winged helix' DNA-binding domain"/>
    <property type="match status" value="2"/>
</dbReference>
<dbReference type="Gene3D" id="1.10.10.10">
    <property type="entry name" value="Winged helix-like DNA-binding domain superfamily/Winged helix DNA-binding domain"/>
    <property type="match status" value="2"/>
</dbReference>
<sequence>METTVQTEMTLGHDMKRLEGVLESLLFASGEAVKGSDLARIMGISAEILEQVVDGYRSSLSQEGRGLKLLSIEDRYQLGTCEENAPYLRQLLGVNERQSLSKGALESLSVIAFKQPVTRVEIDEIRGVSSEYVLQKLMEKELIKEVGRKDAPGRPRLYGTTDEFLMQFGFTSLKEMRGEIASPVLKRVETE</sequence>
<evidence type="ECO:0000256" key="2">
    <source>
        <dbReference type="ARBA" id="ARBA00022618"/>
    </source>
</evidence>
<dbReference type="EMBL" id="JAGGKC010000039">
    <property type="protein sequence ID" value="MBP1920753.1"/>
    <property type="molecule type" value="Genomic_DNA"/>
</dbReference>
<keyword evidence="1" id="KW-0963">Cytoplasm</keyword>
<dbReference type="Proteomes" id="UP001519271">
    <property type="component" value="Unassembled WGS sequence"/>
</dbReference>
<keyword evidence="6" id="KW-1185">Reference proteome</keyword>
<dbReference type="PIRSF" id="PIRSF019345">
    <property type="entry name" value="ScpB"/>
    <property type="match status" value="1"/>
</dbReference>
<proteinExistence type="predicted"/>
<evidence type="ECO:0000256" key="4">
    <source>
        <dbReference type="ARBA" id="ARBA00023306"/>
    </source>
</evidence>
<gene>
    <name evidence="5" type="ORF">J2Z34_003268</name>
</gene>
<dbReference type="Pfam" id="PF04079">
    <property type="entry name" value="SMC_ScpB"/>
    <property type="match status" value="1"/>
</dbReference>
<evidence type="ECO:0000256" key="1">
    <source>
        <dbReference type="ARBA" id="ARBA00022490"/>
    </source>
</evidence>
<evidence type="ECO:0000313" key="5">
    <source>
        <dbReference type="EMBL" id="MBP1920753.1"/>
    </source>
</evidence>
<dbReference type="InterPro" id="IPR036388">
    <property type="entry name" value="WH-like_DNA-bd_sf"/>
</dbReference>
<keyword evidence="4" id="KW-0131">Cell cycle</keyword>
<dbReference type="InterPro" id="IPR036390">
    <property type="entry name" value="WH_DNA-bd_sf"/>
</dbReference>
<keyword evidence="3" id="KW-0159">Chromosome partition</keyword>
<reference evidence="5 6" key="1">
    <citation type="submission" date="2021-03" db="EMBL/GenBank/DDBJ databases">
        <title>Genomic Encyclopedia of Type Strains, Phase IV (KMG-IV): sequencing the most valuable type-strain genomes for metagenomic binning, comparative biology and taxonomic classification.</title>
        <authorList>
            <person name="Goeker M."/>
        </authorList>
    </citation>
    <scope>NUCLEOTIDE SEQUENCE [LARGE SCALE GENOMIC DNA]</scope>
    <source>
        <strain evidence="5 6">DSM 6139</strain>
    </source>
</reference>
<dbReference type="InterPro" id="IPR005234">
    <property type="entry name" value="ScpB_csome_segregation"/>
</dbReference>
<dbReference type="PANTHER" id="PTHR34298">
    <property type="entry name" value="SEGREGATION AND CONDENSATION PROTEIN B"/>
    <property type="match status" value="1"/>
</dbReference>
<dbReference type="PANTHER" id="PTHR34298:SF2">
    <property type="entry name" value="SEGREGATION AND CONDENSATION PROTEIN B"/>
    <property type="match status" value="1"/>
</dbReference>
<accession>A0ABS4G867</accession>